<evidence type="ECO:0000256" key="6">
    <source>
        <dbReference type="ARBA" id="ARBA00023136"/>
    </source>
</evidence>
<dbReference type="RefSeq" id="WP_191160080.1">
    <property type="nucleotide sequence ID" value="NZ_JACXAI010000026.1"/>
</dbReference>
<dbReference type="PANTHER" id="PTHR23513">
    <property type="entry name" value="INTEGRAL MEMBRANE EFFLUX PROTEIN-RELATED"/>
    <property type="match status" value="1"/>
</dbReference>
<feature type="transmembrane region" description="Helical" evidence="7">
    <location>
        <begin position="139"/>
        <end position="162"/>
    </location>
</feature>
<feature type="transmembrane region" description="Helical" evidence="7">
    <location>
        <begin position="369"/>
        <end position="391"/>
    </location>
</feature>
<feature type="transmembrane region" description="Helical" evidence="7">
    <location>
        <begin position="310"/>
        <end position="328"/>
    </location>
</feature>
<protein>
    <submittedName>
        <fullName evidence="8">MFS transporter</fullName>
    </submittedName>
</protein>
<organism evidence="8 9">
    <name type="scientific">Metabacillus arenae</name>
    <dbReference type="NCBI Taxonomy" id="2771434"/>
    <lineage>
        <taxon>Bacteria</taxon>
        <taxon>Bacillati</taxon>
        <taxon>Bacillota</taxon>
        <taxon>Bacilli</taxon>
        <taxon>Bacillales</taxon>
        <taxon>Bacillaceae</taxon>
        <taxon>Metabacillus</taxon>
    </lineage>
</organism>
<proteinExistence type="predicted"/>
<feature type="transmembrane region" description="Helical" evidence="7">
    <location>
        <begin position="44"/>
        <end position="64"/>
    </location>
</feature>
<feature type="transmembrane region" description="Helical" evidence="7">
    <location>
        <begin position="100"/>
        <end position="118"/>
    </location>
</feature>
<dbReference type="Proteomes" id="UP000626844">
    <property type="component" value="Unassembled WGS sequence"/>
</dbReference>
<feature type="transmembrane region" description="Helical" evidence="7">
    <location>
        <begin position="286"/>
        <end position="304"/>
    </location>
</feature>
<keyword evidence="9" id="KW-1185">Reference proteome</keyword>
<dbReference type="AlphaFoldDB" id="A0A926RYV2"/>
<dbReference type="InterPro" id="IPR010290">
    <property type="entry name" value="TM_effector"/>
</dbReference>
<name>A0A926RYV2_9BACI</name>
<dbReference type="Gene3D" id="1.20.1250.20">
    <property type="entry name" value="MFS general substrate transporter like domains"/>
    <property type="match status" value="1"/>
</dbReference>
<feature type="transmembrane region" description="Helical" evidence="7">
    <location>
        <begin position="7"/>
        <end position="24"/>
    </location>
</feature>
<feature type="transmembrane region" description="Helical" evidence="7">
    <location>
        <begin position="168"/>
        <end position="187"/>
    </location>
</feature>
<evidence type="ECO:0000256" key="5">
    <source>
        <dbReference type="ARBA" id="ARBA00022989"/>
    </source>
</evidence>
<comment type="subcellular location">
    <subcellularLocation>
        <location evidence="1">Cell membrane</location>
        <topology evidence="1">Multi-pass membrane protein</topology>
    </subcellularLocation>
</comment>
<dbReference type="Pfam" id="PF05977">
    <property type="entry name" value="MFS_3"/>
    <property type="match status" value="1"/>
</dbReference>
<sequence>MLLRNSNFLYFWFGQTASIFGSRLSDLAIPWIALQLTNSPMQTALITMSSQLAPLIFSLPAGAWVESRSKIRMAMLSEAARAVMITLLAIFVFSEQFNEWVVFFLLFFSGFSGLIFRISTNAMLPSLVGRKHLLDAHNYLEGADAISTFIGPLLAGFIFTALGAGWTIAIDAATYFVSLLGICFICFEPNKSSIQKDTLIKGTTFKLALEGILYMFASPLQRFLSFNHIMLNFLSNAVILLVIIYSKDSLNLNPAQTGILLSAAGLGNIAAVLLLDRMKWLTWRTLYFFSTFVTLIGILCISTGNHFYVLFIGMFLFDGALSMGFVIHGTSRQSVTPDRLLSRISSGGLFISGIATITGHLYAGGLAEMLGARLGLLFCSVLLVLAILYSLSKKEMRLTLQELEPEKE</sequence>
<keyword evidence="2" id="KW-0813">Transport</keyword>
<comment type="caution">
    <text evidence="8">The sequence shown here is derived from an EMBL/GenBank/DDBJ whole genome shotgun (WGS) entry which is preliminary data.</text>
</comment>
<evidence type="ECO:0000256" key="1">
    <source>
        <dbReference type="ARBA" id="ARBA00004651"/>
    </source>
</evidence>
<keyword evidence="6 7" id="KW-0472">Membrane</keyword>
<accession>A0A926RYV2</accession>
<reference evidence="8" key="1">
    <citation type="submission" date="2020-09" db="EMBL/GenBank/DDBJ databases">
        <title>A novel bacterium of genus Bacillus, isolated from South China Sea.</title>
        <authorList>
            <person name="Huang H."/>
            <person name="Mo K."/>
            <person name="Hu Y."/>
        </authorList>
    </citation>
    <scope>NUCLEOTIDE SEQUENCE</scope>
    <source>
        <strain evidence="8">IB182487</strain>
    </source>
</reference>
<evidence type="ECO:0000313" key="8">
    <source>
        <dbReference type="EMBL" id="MBD1382160.1"/>
    </source>
</evidence>
<gene>
    <name evidence="8" type="ORF">IC621_18215</name>
</gene>
<keyword evidence="3" id="KW-1003">Cell membrane</keyword>
<evidence type="ECO:0000313" key="9">
    <source>
        <dbReference type="Proteomes" id="UP000626844"/>
    </source>
</evidence>
<evidence type="ECO:0000256" key="4">
    <source>
        <dbReference type="ARBA" id="ARBA00022692"/>
    </source>
</evidence>
<evidence type="ECO:0000256" key="2">
    <source>
        <dbReference type="ARBA" id="ARBA00022448"/>
    </source>
</evidence>
<dbReference type="CDD" id="cd06173">
    <property type="entry name" value="MFS_MefA_like"/>
    <property type="match status" value="1"/>
</dbReference>
<evidence type="ECO:0000256" key="7">
    <source>
        <dbReference type="SAM" id="Phobius"/>
    </source>
</evidence>
<feature type="transmembrane region" description="Helical" evidence="7">
    <location>
        <begin position="257"/>
        <end position="274"/>
    </location>
</feature>
<dbReference type="GO" id="GO:0005886">
    <property type="term" value="C:plasma membrane"/>
    <property type="evidence" value="ECO:0007669"/>
    <property type="project" value="UniProtKB-SubCell"/>
</dbReference>
<dbReference type="PANTHER" id="PTHR23513:SF6">
    <property type="entry name" value="MAJOR FACILITATOR SUPERFAMILY ASSOCIATED DOMAIN-CONTAINING PROTEIN"/>
    <property type="match status" value="1"/>
</dbReference>
<keyword evidence="5 7" id="KW-1133">Transmembrane helix</keyword>
<dbReference type="InterPro" id="IPR036259">
    <property type="entry name" value="MFS_trans_sf"/>
</dbReference>
<keyword evidence="4 7" id="KW-0812">Transmembrane</keyword>
<evidence type="ECO:0000256" key="3">
    <source>
        <dbReference type="ARBA" id="ARBA00022475"/>
    </source>
</evidence>
<dbReference type="EMBL" id="JACXAI010000026">
    <property type="protein sequence ID" value="MBD1382160.1"/>
    <property type="molecule type" value="Genomic_DNA"/>
</dbReference>
<dbReference type="SUPFAM" id="SSF103473">
    <property type="entry name" value="MFS general substrate transporter"/>
    <property type="match status" value="1"/>
</dbReference>
<feature type="transmembrane region" description="Helical" evidence="7">
    <location>
        <begin position="340"/>
        <end position="363"/>
    </location>
</feature>
<feature type="transmembrane region" description="Helical" evidence="7">
    <location>
        <begin position="223"/>
        <end position="245"/>
    </location>
</feature>
<feature type="transmembrane region" description="Helical" evidence="7">
    <location>
        <begin position="76"/>
        <end position="94"/>
    </location>
</feature>